<reference evidence="2" key="2">
    <citation type="submission" date="2023-05" db="EMBL/GenBank/DDBJ databases">
        <authorList>
            <consortium name="Lawrence Berkeley National Laboratory"/>
            <person name="Steindorff A."/>
            <person name="Hensen N."/>
            <person name="Bonometti L."/>
            <person name="Westerberg I."/>
            <person name="Brannstrom I.O."/>
            <person name="Guillou S."/>
            <person name="Cros-Aarteil S."/>
            <person name="Calhoun S."/>
            <person name="Haridas S."/>
            <person name="Kuo A."/>
            <person name="Mondo S."/>
            <person name="Pangilinan J."/>
            <person name="Riley R."/>
            <person name="Labutti K."/>
            <person name="Andreopoulos B."/>
            <person name="Lipzen A."/>
            <person name="Chen C."/>
            <person name="Yanf M."/>
            <person name="Daum C."/>
            <person name="Ng V."/>
            <person name="Clum A."/>
            <person name="Ohm R."/>
            <person name="Martin F."/>
            <person name="Silar P."/>
            <person name="Natvig D."/>
            <person name="Lalanne C."/>
            <person name="Gautier V."/>
            <person name="Ament-Velasquez S.L."/>
            <person name="Kruys A."/>
            <person name="Hutchinson M.I."/>
            <person name="Powell A.J."/>
            <person name="Barry K."/>
            <person name="Miller A.N."/>
            <person name="Grigoriev I.V."/>
            <person name="Debuchy R."/>
            <person name="Gladieux P."/>
            <person name="Thoren M.H."/>
            <person name="Johannesson H."/>
        </authorList>
    </citation>
    <scope>NUCLEOTIDE SEQUENCE</scope>
    <source>
        <strain evidence="2">CBS 123565</strain>
    </source>
</reference>
<sequence>MKAMRLLSLAALAATAAAADYFFILTGSTSHPALNNERLRANTSTTYFSPGVTAPPHNPADHFNRVRVASPADPYTMLHVVPTNPHPPPVPGYYGLSDRDGVPDAYRLVYTYRPEDEGAGFAYREFQLLRTPVRCAPRDRVVLRYRPTGGGMWRWFAVRETTAAGVEKWVPWYIKRSPSNEAELAGWDYDAVEVELVEAKGPVNSGAPGGVEE</sequence>
<proteinExistence type="predicted"/>
<feature type="signal peptide" evidence="1">
    <location>
        <begin position="1"/>
        <end position="18"/>
    </location>
</feature>
<dbReference type="Proteomes" id="UP001304895">
    <property type="component" value="Unassembled WGS sequence"/>
</dbReference>
<evidence type="ECO:0000313" key="3">
    <source>
        <dbReference type="Proteomes" id="UP001304895"/>
    </source>
</evidence>
<keyword evidence="1" id="KW-0732">Signal</keyword>
<organism evidence="2 3">
    <name type="scientific">Trichocladium antarcticum</name>
    <dbReference type="NCBI Taxonomy" id="1450529"/>
    <lineage>
        <taxon>Eukaryota</taxon>
        <taxon>Fungi</taxon>
        <taxon>Dikarya</taxon>
        <taxon>Ascomycota</taxon>
        <taxon>Pezizomycotina</taxon>
        <taxon>Sordariomycetes</taxon>
        <taxon>Sordariomycetidae</taxon>
        <taxon>Sordariales</taxon>
        <taxon>Chaetomiaceae</taxon>
        <taxon>Trichocladium</taxon>
    </lineage>
</organism>
<gene>
    <name evidence="2" type="ORF">BT67DRAFT_442391</name>
</gene>
<protein>
    <submittedName>
        <fullName evidence="2">Uncharacterized protein</fullName>
    </submittedName>
</protein>
<feature type="chain" id="PRO_5042811382" evidence="1">
    <location>
        <begin position="19"/>
        <end position="213"/>
    </location>
</feature>
<dbReference type="AlphaFoldDB" id="A0AAN6ZDX5"/>
<reference evidence="2" key="1">
    <citation type="journal article" date="2023" name="Mol. Phylogenet. Evol.">
        <title>Genome-scale phylogeny and comparative genomics of the fungal order Sordariales.</title>
        <authorList>
            <person name="Hensen N."/>
            <person name="Bonometti L."/>
            <person name="Westerberg I."/>
            <person name="Brannstrom I.O."/>
            <person name="Guillou S."/>
            <person name="Cros-Aarteil S."/>
            <person name="Calhoun S."/>
            <person name="Haridas S."/>
            <person name="Kuo A."/>
            <person name="Mondo S."/>
            <person name="Pangilinan J."/>
            <person name="Riley R."/>
            <person name="LaButti K."/>
            <person name="Andreopoulos B."/>
            <person name="Lipzen A."/>
            <person name="Chen C."/>
            <person name="Yan M."/>
            <person name="Daum C."/>
            <person name="Ng V."/>
            <person name="Clum A."/>
            <person name="Steindorff A."/>
            <person name="Ohm R.A."/>
            <person name="Martin F."/>
            <person name="Silar P."/>
            <person name="Natvig D.O."/>
            <person name="Lalanne C."/>
            <person name="Gautier V."/>
            <person name="Ament-Velasquez S.L."/>
            <person name="Kruys A."/>
            <person name="Hutchinson M.I."/>
            <person name="Powell A.J."/>
            <person name="Barry K."/>
            <person name="Miller A.N."/>
            <person name="Grigoriev I.V."/>
            <person name="Debuchy R."/>
            <person name="Gladieux P."/>
            <person name="Hiltunen Thoren M."/>
            <person name="Johannesson H."/>
        </authorList>
    </citation>
    <scope>NUCLEOTIDE SEQUENCE</scope>
    <source>
        <strain evidence="2">CBS 123565</strain>
    </source>
</reference>
<name>A0AAN6ZDX5_9PEZI</name>
<keyword evidence="3" id="KW-1185">Reference proteome</keyword>
<evidence type="ECO:0000256" key="1">
    <source>
        <dbReference type="SAM" id="SignalP"/>
    </source>
</evidence>
<dbReference type="EMBL" id="MU853410">
    <property type="protein sequence ID" value="KAK4133914.1"/>
    <property type="molecule type" value="Genomic_DNA"/>
</dbReference>
<accession>A0AAN6ZDX5</accession>
<comment type="caution">
    <text evidence="2">The sequence shown here is derived from an EMBL/GenBank/DDBJ whole genome shotgun (WGS) entry which is preliminary data.</text>
</comment>
<evidence type="ECO:0000313" key="2">
    <source>
        <dbReference type="EMBL" id="KAK4133914.1"/>
    </source>
</evidence>